<keyword evidence="1" id="KW-0732">Signal</keyword>
<dbReference type="AlphaFoldDB" id="A0A2D2DMG4"/>
<dbReference type="EMBL" id="CP024608">
    <property type="protein sequence ID" value="ATQ76174.1"/>
    <property type="molecule type" value="Genomic_DNA"/>
</dbReference>
<dbReference type="OrthoDB" id="9180663at2"/>
<dbReference type="KEGG" id="mass:CR152_17765"/>
<keyword evidence="3" id="KW-1185">Reference proteome</keyword>
<reference evidence="2" key="1">
    <citation type="submission" date="2017-10" db="EMBL/GenBank/DDBJ databases">
        <title>Massilia psychrophilum sp. nov., a novel purple-pigmented bacterium isolated from Tianshan glacier, Xinjiang Municipality, China.</title>
        <authorList>
            <person name="Wang H."/>
        </authorList>
    </citation>
    <scope>NUCLEOTIDE SEQUENCE [LARGE SCALE GENOMIC DNA]</scope>
    <source>
        <strain evidence="2">B2</strain>
    </source>
</reference>
<protein>
    <recommendedName>
        <fullName evidence="4">DUF4157 domain-containing protein</fullName>
    </recommendedName>
</protein>
<proteinExistence type="predicted"/>
<feature type="signal peptide" evidence="1">
    <location>
        <begin position="1"/>
        <end position="18"/>
    </location>
</feature>
<name>A0A2D2DMG4_9BURK</name>
<dbReference type="RefSeq" id="WP_099876598.1">
    <property type="nucleotide sequence ID" value="NZ_CP024608.1"/>
</dbReference>
<evidence type="ECO:0000256" key="1">
    <source>
        <dbReference type="SAM" id="SignalP"/>
    </source>
</evidence>
<dbReference type="Proteomes" id="UP000229897">
    <property type="component" value="Chromosome"/>
</dbReference>
<gene>
    <name evidence="2" type="ORF">CR152_17765</name>
</gene>
<accession>A0A2D2DMG4</accession>
<organism evidence="2 3">
    <name type="scientific">Massilia violaceinigra</name>
    <dbReference type="NCBI Taxonomy" id="2045208"/>
    <lineage>
        <taxon>Bacteria</taxon>
        <taxon>Pseudomonadati</taxon>
        <taxon>Pseudomonadota</taxon>
        <taxon>Betaproteobacteria</taxon>
        <taxon>Burkholderiales</taxon>
        <taxon>Oxalobacteraceae</taxon>
        <taxon>Telluria group</taxon>
        <taxon>Massilia</taxon>
    </lineage>
</organism>
<sequence length="228" mass="25030">MKMLAFVVAILCSSSGWAARSAFQAQCEDAMDKGISVLHSIPSGYTINNTVSFHGLTAMKPGAAGTFVLGLTRTESRSTISLKAPMLIDPVTGYECVAPRITVSLLYSPVVVYVGREFRPGSCAYQEILAHEMRHLKTYLDHLPKVEVTVRAALARRFTDKPLYAPRGQAMALLQQELNTGWAPYIQKEMAKVDPLQAAIDTPQEYARLSKVCAGEVQSLVRPANRDR</sequence>
<feature type="chain" id="PRO_5013736523" description="DUF4157 domain-containing protein" evidence="1">
    <location>
        <begin position="19"/>
        <end position="228"/>
    </location>
</feature>
<evidence type="ECO:0000313" key="3">
    <source>
        <dbReference type="Proteomes" id="UP000229897"/>
    </source>
</evidence>
<evidence type="ECO:0000313" key="2">
    <source>
        <dbReference type="EMBL" id="ATQ76174.1"/>
    </source>
</evidence>
<evidence type="ECO:0008006" key="4">
    <source>
        <dbReference type="Google" id="ProtNLM"/>
    </source>
</evidence>